<dbReference type="EMBL" id="UINC01001133">
    <property type="protein sequence ID" value="SUZ71799.1"/>
    <property type="molecule type" value="Genomic_DNA"/>
</dbReference>
<evidence type="ECO:0008006" key="2">
    <source>
        <dbReference type="Google" id="ProtNLM"/>
    </source>
</evidence>
<organism evidence="1">
    <name type="scientific">marine metagenome</name>
    <dbReference type="NCBI Taxonomy" id="408172"/>
    <lineage>
        <taxon>unclassified sequences</taxon>
        <taxon>metagenomes</taxon>
        <taxon>ecological metagenomes</taxon>
    </lineage>
</organism>
<dbReference type="InterPro" id="IPR023296">
    <property type="entry name" value="Glyco_hydro_beta-prop_sf"/>
</dbReference>
<feature type="non-terminal residue" evidence="1">
    <location>
        <position position="1"/>
    </location>
</feature>
<dbReference type="AlphaFoldDB" id="A0A381Q0K4"/>
<sequence>VTERQVVVPTGLDGVPTEHGDFNVQGPSVLRCPTWLPDPPGTYLLYFAHHRGASIRLAAAEHPTGPWHLVSTDVLHMDDAAPALPVDHPNRHVASPDVQVDNAGRTLRMTFHGHASPEAAGHLPSWGIYPVYDQHTLVATSSDGRRFTPLADGPAISPSYHRGFAWDGWWYGLSMPSQLVRSADGATGYEYGPTLFDDPEIRHSGVLVDGNRLRIWFTRAGDAPERILEAWVDLRGDWMTWTPTEPVEVLRPVEPWEGADRPVEPTVRGPAFQPQNGLRDPFVFDDGEERWLFYAAAGEFALGVTRLPDPS</sequence>
<proteinExistence type="predicted"/>
<dbReference type="SUPFAM" id="SSF75005">
    <property type="entry name" value="Arabinanase/levansucrase/invertase"/>
    <property type="match status" value="1"/>
</dbReference>
<gene>
    <name evidence="1" type="ORF">METZ01_LOCUS24653</name>
</gene>
<evidence type="ECO:0000313" key="1">
    <source>
        <dbReference type="EMBL" id="SUZ71799.1"/>
    </source>
</evidence>
<protein>
    <recommendedName>
        <fullName evidence="2">Glycosyl hydrolase family 32 N-terminal domain-containing protein</fullName>
    </recommendedName>
</protein>
<reference evidence="1" key="1">
    <citation type="submission" date="2018-05" db="EMBL/GenBank/DDBJ databases">
        <authorList>
            <person name="Lanie J.A."/>
            <person name="Ng W.-L."/>
            <person name="Kazmierczak K.M."/>
            <person name="Andrzejewski T.M."/>
            <person name="Davidsen T.M."/>
            <person name="Wayne K.J."/>
            <person name="Tettelin H."/>
            <person name="Glass J.I."/>
            <person name="Rusch D."/>
            <person name="Podicherti R."/>
            <person name="Tsui H.-C.T."/>
            <person name="Winkler M.E."/>
        </authorList>
    </citation>
    <scope>NUCLEOTIDE SEQUENCE</scope>
</reference>
<accession>A0A381Q0K4</accession>
<dbReference type="Gene3D" id="2.115.10.20">
    <property type="entry name" value="Glycosyl hydrolase domain, family 43"/>
    <property type="match status" value="1"/>
</dbReference>
<name>A0A381Q0K4_9ZZZZ</name>